<dbReference type="InterPro" id="IPR000845">
    <property type="entry name" value="Nucleoside_phosphorylase_d"/>
</dbReference>
<name>A0A9W4J1E4_9EURO</name>
<dbReference type="Pfam" id="PF01048">
    <property type="entry name" value="PNP_UDP_1"/>
    <property type="match status" value="1"/>
</dbReference>
<evidence type="ECO:0000259" key="1">
    <source>
        <dbReference type="Pfam" id="PF01048"/>
    </source>
</evidence>
<dbReference type="InterPro" id="IPR035994">
    <property type="entry name" value="Nucleoside_phosphorylase_sf"/>
</dbReference>
<comment type="caution">
    <text evidence="2">The sequence shown here is derived from an EMBL/GenBank/DDBJ whole genome shotgun (WGS) entry which is preliminary data.</text>
</comment>
<dbReference type="SUPFAM" id="SSF53167">
    <property type="entry name" value="Purine and uridine phosphorylases"/>
    <property type="match status" value="1"/>
</dbReference>
<gene>
    <name evidence="2" type="ORF">PSALAMII_LOCUS4995</name>
</gene>
<dbReference type="PANTHER" id="PTHR46082:SF6">
    <property type="entry name" value="AAA+ ATPASE DOMAIN-CONTAINING PROTEIN-RELATED"/>
    <property type="match status" value="1"/>
</dbReference>
<proteinExistence type="predicted"/>
<reference evidence="2" key="1">
    <citation type="submission" date="2021-07" db="EMBL/GenBank/DDBJ databases">
        <authorList>
            <person name="Branca A.L. A."/>
        </authorList>
    </citation>
    <scope>NUCLEOTIDE SEQUENCE</scope>
</reference>
<dbReference type="InterPro" id="IPR053137">
    <property type="entry name" value="NLR-like"/>
</dbReference>
<dbReference type="GO" id="GO:0009116">
    <property type="term" value="P:nucleoside metabolic process"/>
    <property type="evidence" value="ECO:0007669"/>
    <property type="project" value="InterPro"/>
</dbReference>
<dbReference type="AlphaFoldDB" id="A0A9W4J1E4"/>
<dbReference type="Proteomes" id="UP001152592">
    <property type="component" value="Unassembled WGS sequence"/>
</dbReference>
<evidence type="ECO:0000313" key="2">
    <source>
        <dbReference type="EMBL" id="CAG8374471.1"/>
    </source>
</evidence>
<accession>A0A9W4J1E4</accession>
<dbReference type="Gene3D" id="3.40.50.1580">
    <property type="entry name" value="Nucleoside phosphorylase domain"/>
    <property type="match status" value="1"/>
</dbReference>
<protein>
    <recommendedName>
        <fullName evidence="1">Nucleoside phosphorylase domain-containing protein</fullName>
    </recommendedName>
</protein>
<dbReference type="GO" id="GO:0003824">
    <property type="term" value="F:catalytic activity"/>
    <property type="evidence" value="ECO:0007669"/>
    <property type="project" value="InterPro"/>
</dbReference>
<organism evidence="2 3">
    <name type="scientific">Penicillium salamii</name>
    <dbReference type="NCBI Taxonomy" id="1612424"/>
    <lineage>
        <taxon>Eukaryota</taxon>
        <taxon>Fungi</taxon>
        <taxon>Dikarya</taxon>
        <taxon>Ascomycota</taxon>
        <taxon>Pezizomycotina</taxon>
        <taxon>Eurotiomycetes</taxon>
        <taxon>Eurotiomycetidae</taxon>
        <taxon>Eurotiales</taxon>
        <taxon>Aspergillaceae</taxon>
        <taxon>Penicillium</taxon>
    </lineage>
</organism>
<dbReference type="EMBL" id="CAJVPD010000230">
    <property type="protein sequence ID" value="CAG8374471.1"/>
    <property type="molecule type" value="Genomic_DNA"/>
</dbReference>
<dbReference type="OrthoDB" id="1935146at2759"/>
<dbReference type="PANTHER" id="PTHR46082">
    <property type="entry name" value="ATP/GTP-BINDING PROTEIN-RELATED"/>
    <property type="match status" value="1"/>
</dbReference>
<evidence type="ECO:0000313" key="3">
    <source>
        <dbReference type="Proteomes" id="UP001152592"/>
    </source>
</evidence>
<feature type="domain" description="Nucleoside phosphorylase" evidence="1">
    <location>
        <begin position="17"/>
        <end position="151"/>
    </location>
</feature>
<sequence length="386" mass="42990">MASNATHIRPSFRRDFRIAIICALPLEYDAASLLVDEFWDKDGMQYGRTDGDSNTYRNGRIGAHNVVLMLLPSMGKVQSAASANSLRISYPGISLALLVGVCGGVPGVHEMVLGDVVVSDDLVQYDFGRQYPGEFVTKYQAQDHPRSQSKEIRSLLAYFRTDSGRIELQQDTAKHLNALQAAAVIKRHRLTYQYPGSTKDKLFPASYRHKHRWPSICELCCGQTEVFCCEAAGVSCAQLGCDEALLIQRSRLEISGTSKEPSCPNPELFIGRVASADKVMKSGEHRDKVAKQYDVIAFEMEGAGMWDEMPTLVVKGICDYADSHKSKSWQPFAAATAAAATKSILIRCIVADSIDVKEHTGKYYKRFKRTYLGRYEHRDDLIVKQS</sequence>